<dbReference type="RefSeq" id="WP_158572256.1">
    <property type="nucleotide sequence ID" value="NZ_AP019711.1"/>
</dbReference>
<evidence type="ECO:0000313" key="1">
    <source>
        <dbReference type="EMBL" id="BBK22899.1"/>
    </source>
</evidence>
<dbReference type="KEGG" id="aarg:Aargi30884_18020"/>
<dbReference type="AlphaFoldDB" id="A0A6N4TJG7"/>
<accession>A0A6N4TJG7</accession>
<protein>
    <submittedName>
        <fullName evidence="1">Uncharacterized protein</fullName>
    </submittedName>
</protein>
<organism evidence="1 2">
    <name type="scientific">Amedibacterium intestinale</name>
    <dbReference type="NCBI Taxonomy" id="2583452"/>
    <lineage>
        <taxon>Bacteria</taxon>
        <taxon>Bacillati</taxon>
        <taxon>Bacillota</taxon>
        <taxon>Erysipelotrichia</taxon>
        <taxon>Erysipelotrichales</taxon>
        <taxon>Erysipelotrichaceae</taxon>
        <taxon>Amedibacterium</taxon>
    </lineage>
</organism>
<sequence length="57" mass="7021">MKKEKIQVQSKNAAYVLTIEDFQELFEKEVFYLYEPKDSGFEISKEKDEEYYGWYHK</sequence>
<proteinExistence type="predicted"/>
<gene>
    <name evidence="1" type="ORF">Aargi30884_18020</name>
</gene>
<name>A0A6N4TJG7_9FIRM</name>
<dbReference type="EMBL" id="AP019695">
    <property type="protein sequence ID" value="BBK22899.1"/>
    <property type="molecule type" value="Genomic_DNA"/>
</dbReference>
<dbReference type="Proteomes" id="UP000464754">
    <property type="component" value="Chromosome"/>
</dbReference>
<reference evidence="2" key="1">
    <citation type="submission" date="2019-05" db="EMBL/GenBank/DDBJ databases">
        <title>Complete genome sequencing of Absiella argi strain JCM 30884.</title>
        <authorList>
            <person name="Sakamoto M."/>
            <person name="Murakami T."/>
            <person name="Mori H."/>
        </authorList>
    </citation>
    <scope>NUCLEOTIDE SEQUENCE [LARGE SCALE GENOMIC DNA]</scope>
    <source>
        <strain evidence="2">JCM 30884</strain>
    </source>
</reference>
<keyword evidence="2" id="KW-1185">Reference proteome</keyword>
<evidence type="ECO:0000313" key="2">
    <source>
        <dbReference type="Proteomes" id="UP000464754"/>
    </source>
</evidence>